<dbReference type="Pfam" id="PF13621">
    <property type="entry name" value="Cupin_8"/>
    <property type="match status" value="1"/>
</dbReference>
<proteinExistence type="predicted"/>
<sequence length="437" mass="47234">MRAPSSGPGASSTPGKSSTPGGDAFSPGAAWWERFVADCWDADRPAVLRQPLAQPLATPGDLLHMFRGIADRFRSGAPAGGLLFCIEYASKVTEIARHLPDARDASLDAWAARTSEELGGRRFALVAHAPHVASFEHWSRARSFTRGLGAATSLEEYLIDTEIFVGDYLVTPQGVHVDATNAFSFVVQGRKRMLVWPPHVFAGSPHKRSPRSMGGSTYIDDLDYAPYRSQAVVLEGEPGDVLYWPATWWHVGESTGGLAATFNISVLRGQLPMYVAQKLLADPATQTELAGLASVERQAQGDLDALVGRSVEVLASGESPRRLRRWLTRFWMNHLTGARFATPPAPRTGVSMSVRLVVRADPRYPIRWRAVEDAIVISANGHAIELPGGSGAGVLIDELNRGEPASVAALLERHGGIPVADVRALLKWLLEVQALTS</sequence>
<evidence type="ECO:0000313" key="4">
    <source>
        <dbReference type="Proteomes" id="UP000075635"/>
    </source>
</evidence>
<reference evidence="3 4" key="1">
    <citation type="submission" date="2014-02" db="EMBL/GenBank/DDBJ databases">
        <title>The small core and large imbalanced accessory genome model reveals a collaborative survival strategy of Sorangium cellulosum strains in nature.</title>
        <authorList>
            <person name="Han K."/>
            <person name="Peng R."/>
            <person name="Blom J."/>
            <person name="Li Y.-Z."/>
        </authorList>
    </citation>
    <scope>NUCLEOTIDE SEQUENCE [LARGE SCALE GENOMIC DNA]</scope>
    <source>
        <strain evidence="3 4">So0011-07</strain>
    </source>
</reference>
<dbReference type="Gene3D" id="2.60.120.650">
    <property type="entry name" value="Cupin"/>
    <property type="match status" value="1"/>
</dbReference>
<protein>
    <recommendedName>
        <fullName evidence="2">JmjC domain-containing protein</fullName>
    </recommendedName>
</protein>
<evidence type="ECO:0000259" key="2">
    <source>
        <dbReference type="PROSITE" id="PS51184"/>
    </source>
</evidence>
<dbReference type="EMBL" id="JEMB01002981">
    <property type="protein sequence ID" value="KYF76749.1"/>
    <property type="molecule type" value="Genomic_DNA"/>
</dbReference>
<dbReference type="SUPFAM" id="SSF51197">
    <property type="entry name" value="Clavaminate synthase-like"/>
    <property type="match status" value="1"/>
</dbReference>
<gene>
    <name evidence="3" type="ORF">BE17_44775</name>
</gene>
<feature type="region of interest" description="Disordered" evidence="1">
    <location>
        <begin position="1"/>
        <end position="23"/>
    </location>
</feature>
<organism evidence="3 4">
    <name type="scientific">Sorangium cellulosum</name>
    <name type="common">Polyangium cellulosum</name>
    <dbReference type="NCBI Taxonomy" id="56"/>
    <lineage>
        <taxon>Bacteria</taxon>
        <taxon>Pseudomonadati</taxon>
        <taxon>Myxococcota</taxon>
        <taxon>Polyangia</taxon>
        <taxon>Polyangiales</taxon>
        <taxon>Polyangiaceae</taxon>
        <taxon>Sorangium</taxon>
    </lineage>
</organism>
<name>A0A150R8X1_SORCE</name>
<feature type="domain" description="JmjC" evidence="2">
    <location>
        <begin position="132"/>
        <end position="281"/>
    </location>
</feature>
<dbReference type="InterPro" id="IPR041667">
    <property type="entry name" value="Cupin_8"/>
</dbReference>
<accession>A0A150R8X1</accession>
<dbReference type="InterPro" id="IPR003347">
    <property type="entry name" value="JmjC_dom"/>
</dbReference>
<comment type="caution">
    <text evidence="3">The sequence shown here is derived from an EMBL/GenBank/DDBJ whole genome shotgun (WGS) entry which is preliminary data.</text>
</comment>
<feature type="compositionally biased region" description="Low complexity" evidence="1">
    <location>
        <begin position="1"/>
        <end position="22"/>
    </location>
</feature>
<dbReference type="Proteomes" id="UP000075635">
    <property type="component" value="Unassembled WGS sequence"/>
</dbReference>
<dbReference type="PROSITE" id="PS51184">
    <property type="entry name" value="JMJC"/>
    <property type="match status" value="1"/>
</dbReference>
<evidence type="ECO:0000313" key="3">
    <source>
        <dbReference type="EMBL" id="KYF76749.1"/>
    </source>
</evidence>
<evidence type="ECO:0000256" key="1">
    <source>
        <dbReference type="SAM" id="MobiDB-lite"/>
    </source>
</evidence>
<dbReference type="AlphaFoldDB" id="A0A150R8X1"/>